<dbReference type="EMBL" id="DAAYKR010000005">
    <property type="protein sequence ID" value="HAG4611633.1"/>
    <property type="molecule type" value="Genomic_DNA"/>
</dbReference>
<name>A0A763UUE9_SALER</name>
<gene>
    <name evidence="2" type="ORF">G8549_003210</name>
</gene>
<protein>
    <recommendedName>
        <fullName evidence="3">Glucosyltransferase domain-containing protein</fullName>
    </recommendedName>
</protein>
<feature type="transmembrane region" description="Helical" evidence="1">
    <location>
        <begin position="218"/>
        <end position="237"/>
    </location>
</feature>
<reference evidence="2" key="1">
    <citation type="journal article" date="2018" name="Genome Biol.">
        <title>SKESA: strategic k-mer extension for scrupulous assemblies.</title>
        <authorList>
            <person name="Souvorov A."/>
            <person name="Agarwala R."/>
            <person name="Lipman D.J."/>
        </authorList>
    </citation>
    <scope>NUCLEOTIDE SEQUENCE</scope>
    <source>
        <strain evidence="2">MA.CCC_P6</strain>
    </source>
</reference>
<feature type="transmembrane region" description="Helical" evidence="1">
    <location>
        <begin position="154"/>
        <end position="174"/>
    </location>
</feature>
<feature type="transmembrane region" description="Helical" evidence="1">
    <location>
        <begin position="186"/>
        <end position="206"/>
    </location>
</feature>
<feature type="transmembrane region" description="Helical" evidence="1">
    <location>
        <begin position="96"/>
        <end position="111"/>
    </location>
</feature>
<organism evidence="2">
    <name type="scientific">Salmonella enterica</name>
    <name type="common">Salmonella choleraesuis</name>
    <dbReference type="NCBI Taxonomy" id="28901"/>
    <lineage>
        <taxon>Bacteria</taxon>
        <taxon>Pseudomonadati</taxon>
        <taxon>Pseudomonadota</taxon>
        <taxon>Gammaproteobacteria</taxon>
        <taxon>Enterobacterales</taxon>
        <taxon>Enterobacteriaceae</taxon>
        <taxon>Salmonella</taxon>
    </lineage>
</organism>
<keyword evidence="1" id="KW-0812">Transmembrane</keyword>
<proteinExistence type="predicted"/>
<reference evidence="2" key="2">
    <citation type="submission" date="2020-02" db="EMBL/GenBank/DDBJ databases">
        <authorList>
            <consortium name="NCBI Pathogen Detection Project"/>
        </authorList>
    </citation>
    <scope>NUCLEOTIDE SEQUENCE</scope>
    <source>
        <strain evidence="2">MA.CCC_P6</strain>
    </source>
</reference>
<keyword evidence="1" id="KW-0472">Membrane</keyword>
<feature type="transmembrane region" description="Helical" evidence="1">
    <location>
        <begin position="63"/>
        <end position="84"/>
    </location>
</feature>
<feature type="transmembrane region" description="Helical" evidence="1">
    <location>
        <begin position="330"/>
        <end position="350"/>
    </location>
</feature>
<sequence>MNFNLIKFNWWVFAAGLLYILPLILSSVDYTDDIGRSVSGYGWGIDGRFMSTLIMQMLSFNQWIAPISPYTQILAAVITCLTGIISVKAIYKKEECVYFLSLILLTSPFYLENLSYKFDSLSMALSILLSVFPLLFIGKSYFIPISVASLTLSLAMYQTSAMVYFSIVLCYFIYREPELSFSEFVKVSSSAFVSFLLSFLIYSSILKCVAGDVARSEFLSLDGVFINTILFRTHAYYDFYSYLLNSGYSLAFLPFAIVVIYSYFSNLIFGNESIIRRILLYPLFTLMMLVLTMLPNIVLEEPWYTARTMIAFPFLIFGLSVICVKHAHKLVVFTSIFILYIYGYSISAVYSNVLKDNDKYDDFITTSITEAIISNSESGTNNVIIIGRSEYPQKTRNLYQVYPILYKLAPLYSTQDWSWGVRNLSRYTSLNYVYDARKRQEAYANLCKNEIIKATSLYTLRKSNEYYLVDFNKTKC</sequence>
<dbReference type="Pfam" id="PF14264">
    <property type="entry name" value="Glucos_trans_II"/>
    <property type="match status" value="1"/>
</dbReference>
<feature type="transmembrane region" description="Helical" evidence="1">
    <location>
        <begin position="249"/>
        <end position="269"/>
    </location>
</feature>
<accession>A0A763UUE9</accession>
<comment type="caution">
    <text evidence="2">The sequence shown here is derived from an EMBL/GenBank/DDBJ whole genome shotgun (WGS) entry which is preliminary data.</text>
</comment>
<feature type="transmembrane region" description="Helical" evidence="1">
    <location>
        <begin position="278"/>
        <end position="298"/>
    </location>
</feature>
<keyword evidence="1" id="KW-1133">Transmembrane helix</keyword>
<evidence type="ECO:0008006" key="3">
    <source>
        <dbReference type="Google" id="ProtNLM"/>
    </source>
</evidence>
<feature type="transmembrane region" description="Helical" evidence="1">
    <location>
        <begin position="123"/>
        <end position="142"/>
    </location>
</feature>
<evidence type="ECO:0000256" key="1">
    <source>
        <dbReference type="SAM" id="Phobius"/>
    </source>
</evidence>
<dbReference type="InterPro" id="IPR025686">
    <property type="entry name" value="Glucos_trans_II"/>
</dbReference>
<evidence type="ECO:0000313" key="2">
    <source>
        <dbReference type="EMBL" id="HAG4611633.1"/>
    </source>
</evidence>
<dbReference type="AlphaFoldDB" id="A0A763UUE9"/>
<feature type="transmembrane region" description="Helical" evidence="1">
    <location>
        <begin position="304"/>
        <end position="323"/>
    </location>
</feature>